<gene>
    <name evidence="2" type="ORF">BDP27DRAFT_1366254</name>
    <name evidence="1" type="ORF">BDP27DRAFT_1370137</name>
</gene>
<reference evidence="1" key="1">
    <citation type="submission" date="2020-11" db="EMBL/GenBank/DDBJ databases">
        <authorList>
            <consortium name="DOE Joint Genome Institute"/>
            <person name="Ahrendt S."/>
            <person name="Riley R."/>
            <person name="Andreopoulos W."/>
            <person name="Labutti K."/>
            <person name="Pangilinan J."/>
            <person name="Ruiz-Duenas F.J."/>
            <person name="Barrasa J.M."/>
            <person name="Sanchez-Garcia M."/>
            <person name="Camarero S."/>
            <person name="Miyauchi S."/>
            <person name="Serrano A."/>
            <person name="Linde D."/>
            <person name="Babiker R."/>
            <person name="Drula E."/>
            <person name="Ayuso-Fernandez I."/>
            <person name="Pacheco R."/>
            <person name="Padilla G."/>
            <person name="Ferreira P."/>
            <person name="Barriuso J."/>
            <person name="Kellner H."/>
            <person name="Castanera R."/>
            <person name="Alfaro M."/>
            <person name="Ramirez L."/>
            <person name="Pisabarro A.G."/>
            <person name="Kuo A."/>
            <person name="Tritt A."/>
            <person name="Lipzen A."/>
            <person name="He G."/>
            <person name="Yan M."/>
            <person name="Ng V."/>
            <person name="Cullen D."/>
            <person name="Martin F."/>
            <person name="Rosso M.-N."/>
            <person name="Henrissat B."/>
            <person name="Hibbett D."/>
            <person name="Martinez A.T."/>
            <person name="Grigoriev I.V."/>
        </authorList>
    </citation>
    <scope>NUCLEOTIDE SEQUENCE</scope>
    <source>
        <strain evidence="1">AH 40177</strain>
    </source>
</reference>
<protein>
    <submittedName>
        <fullName evidence="1">Uncharacterized protein</fullName>
    </submittedName>
</protein>
<dbReference type="AlphaFoldDB" id="A0A9P5U019"/>
<dbReference type="EMBL" id="JADNRY010000100">
    <property type="protein sequence ID" value="KAF9065662.1"/>
    <property type="molecule type" value="Genomic_DNA"/>
</dbReference>
<proteinExistence type="predicted"/>
<evidence type="ECO:0000313" key="3">
    <source>
        <dbReference type="Proteomes" id="UP000772434"/>
    </source>
</evidence>
<dbReference type="EMBL" id="JADNRY010000223">
    <property type="protein sequence ID" value="KAF9060874.1"/>
    <property type="molecule type" value="Genomic_DNA"/>
</dbReference>
<name>A0A9P5U019_9AGAR</name>
<comment type="caution">
    <text evidence="1">The sequence shown here is derived from an EMBL/GenBank/DDBJ whole genome shotgun (WGS) entry which is preliminary data.</text>
</comment>
<dbReference type="Proteomes" id="UP000772434">
    <property type="component" value="Unassembled WGS sequence"/>
</dbReference>
<evidence type="ECO:0000313" key="2">
    <source>
        <dbReference type="EMBL" id="KAF9065662.1"/>
    </source>
</evidence>
<evidence type="ECO:0000313" key="1">
    <source>
        <dbReference type="EMBL" id="KAF9060874.1"/>
    </source>
</evidence>
<organism evidence="1 3">
    <name type="scientific">Rhodocollybia butyracea</name>
    <dbReference type="NCBI Taxonomy" id="206335"/>
    <lineage>
        <taxon>Eukaryota</taxon>
        <taxon>Fungi</taxon>
        <taxon>Dikarya</taxon>
        <taxon>Basidiomycota</taxon>
        <taxon>Agaricomycotina</taxon>
        <taxon>Agaricomycetes</taxon>
        <taxon>Agaricomycetidae</taxon>
        <taxon>Agaricales</taxon>
        <taxon>Marasmiineae</taxon>
        <taxon>Omphalotaceae</taxon>
        <taxon>Rhodocollybia</taxon>
    </lineage>
</organism>
<keyword evidence="3" id="KW-1185">Reference proteome</keyword>
<accession>A0A9P5U019</accession>
<sequence>MKTEPIESTTDAITAEPPSTKDIFADAAHAYHKKKNSEALREFWNIAFEEGKKALLEEETEDARRKGMRDADAELCERLSCEVEVRRWMRRLNFWKKRKKEPLGERDLWTHMTDKLNSH</sequence>